<dbReference type="InterPro" id="IPR052422">
    <property type="entry name" value="Auxin_Ser/Thr_Kinase"/>
</dbReference>
<reference evidence="11 12" key="2">
    <citation type="journal article" date="2017" name="Genome Biol.">
        <title>New reference genome sequences of hot pepper reveal the massive evolution of plant disease-resistance genes by retroduplication.</title>
        <authorList>
            <person name="Kim S."/>
            <person name="Park J."/>
            <person name="Yeom S.I."/>
            <person name="Kim Y.M."/>
            <person name="Seo E."/>
            <person name="Kim K.T."/>
            <person name="Kim M.S."/>
            <person name="Lee J.M."/>
            <person name="Cheong K."/>
            <person name="Shin H.S."/>
            <person name="Kim S.B."/>
            <person name="Han K."/>
            <person name="Lee J."/>
            <person name="Park M."/>
            <person name="Lee H.A."/>
            <person name="Lee H.Y."/>
            <person name="Lee Y."/>
            <person name="Oh S."/>
            <person name="Lee J.H."/>
            <person name="Choi E."/>
            <person name="Choi E."/>
            <person name="Lee S.E."/>
            <person name="Jeon J."/>
            <person name="Kim H."/>
            <person name="Choi G."/>
            <person name="Song H."/>
            <person name="Lee J."/>
            <person name="Lee S.C."/>
            <person name="Kwon J.K."/>
            <person name="Lee H.Y."/>
            <person name="Koo N."/>
            <person name="Hong Y."/>
            <person name="Kim R.W."/>
            <person name="Kang W.H."/>
            <person name="Huh J.H."/>
            <person name="Kang B.C."/>
            <person name="Yang T.J."/>
            <person name="Lee Y.H."/>
            <person name="Bennetzen J.L."/>
            <person name="Choi D."/>
        </authorList>
    </citation>
    <scope>NUCLEOTIDE SEQUENCE [LARGE SCALE GENOMIC DNA]</scope>
    <source>
        <strain evidence="12">cv. CM334</strain>
    </source>
</reference>
<evidence type="ECO:0000256" key="5">
    <source>
        <dbReference type="ARBA" id="ARBA00022737"/>
    </source>
</evidence>
<feature type="compositionally biased region" description="Polar residues" evidence="10">
    <location>
        <begin position="195"/>
        <end position="226"/>
    </location>
</feature>
<evidence type="ECO:0000256" key="8">
    <source>
        <dbReference type="ARBA" id="ARBA00023170"/>
    </source>
</evidence>
<dbReference type="GO" id="GO:0016020">
    <property type="term" value="C:membrane"/>
    <property type="evidence" value="ECO:0007669"/>
    <property type="project" value="UniProtKB-SubCell"/>
</dbReference>
<dbReference type="AlphaFoldDB" id="A0A2G2YQR0"/>
<evidence type="ECO:0000256" key="6">
    <source>
        <dbReference type="ARBA" id="ARBA00022989"/>
    </source>
</evidence>
<reference evidence="11 12" key="1">
    <citation type="journal article" date="2014" name="Nat. Genet.">
        <title>Genome sequence of the hot pepper provides insights into the evolution of pungency in Capsicum species.</title>
        <authorList>
            <person name="Kim S."/>
            <person name="Park M."/>
            <person name="Yeom S.I."/>
            <person name="Kim Y.M."/>
            <person name="Lee J.M."/>
            <person name="Lee H.A."/>
            <person name="Seo E."/>
            <person name="Choi J."/>
            <person name="Cheong K."/>
            <person name="Kim K.T."/>
            <person name="Jung K."/>
            <person name="Lee G.W."/>
            <person name="Oh S.K."/>
            <person name="Bae C."/>
            <person name="Kim S.B."/>
            <person name="Lee H.Y."/>
            <person name="Kim S.Y."/>
            <person name="Kim M.S."/>
            <person name="Kang B.C."/>
            <person name="Jo Y.D."/>
            <person name="Yang H.B."/>
            <person name="Jeong H.J."/>
            <person name="Kang W.H."/>
            <person name="Kwon J.K."/>
            <person name="Shin C."/>
            <person name="Lim J.Y."/>
            <person name="Park J.H."/>
            <person name="Huh J.H."/>
            <person name="Kim J.S."/>
            <person name="Kim B.D."/>
            <person name="Cohen O."/>
            <person name="Paran I."/>
            <person name="Suh M.C."/>
            <person name="Lee S.B."/>
            <person name="Kim Y.K."/>
            <person name="Shin Y."/>
            <person name="Noh S.J."/>
            <person name="Park J."/>
            <person name="Seo Y.S."/>
            <person name="Kwon S.Y."/>
            <person name="Kim H.A."/>
            <person name="Park J.M."/>
            <person name="Kim H.J."/>
            <person name="Choi S.B."/>
            <person name="Bosland P.W."/>
            <person name="Reeves G."/>
            <person name="Jo S.H."/>
            <person name="Lee B.W."/>
            <person name="Cho H.T."/>
            <person name="Choi H.S."/>
            <person name="Lee M.S."/>
            <person name="Yu Y."/>
            <person name="Do Choi Y."/>
            <person name="Park B.S."/>
            <person name="van Deynze A."/>
            <person name="Ashrafi H."/>
            <person name="Hill T."/>
            <person name="Kim W.T."/>
            <person name="Pai H.S."/>
            <person name="Ahn H.K."/>
            <person name="Yeam I."/>
            <person name="Giovannoni J.J."/>
            <person name="Rose J.K."/>
            <person name="Sorensen I."/>
            <person name="Lee S.J."/>
            <person name="Kim R.W."/>
            <person name="Choi I.Y."/>
            <person name="Choi B.S."/>
            <person name="Lim J.S."/>
            <person name="Lee Y.H."/>
            <person name="Choi D."/>
        </authorList>
    </citation>
    <scope>NUCLEOTIDE SEQUENCE [LARGE SCALE GENOMIC DNA]</scope>
    <source>
        <strain evidence="12">cv. CM334</strain>
    </source>
</reference>
<evidence type="ECO:0000256" key="7">
    <source>
        <dbReference type="ARBA" id="ARBA00023136"/>
    </source>
</evidence>
<dbReference type="PANTHER" id="PTHR47986">
    <property type="entry name" value="OSJNBA0070M12.3 PROTEIN"/>
    <property type="match status" value="1"/>
</dbReference>
<keyword evidence="9" id="KW-0325">Glycoprotein</keyword>
<dbReference type="SUPFAM" id="SSF52058">
    <property type="entry name" value="L domain-like"/>
    <property type="match status" value="1"/>
</dbReference>
<protein>
    <submittedName>
        <fullName evidence="11">Uncharacterized protein</fullName>
    </submittedName>
</protein>
<evidence type="ECO:0000256" key="10">
    <source>
        <dbReference type="SAM" id="MobiDB-lite"/>
    </source>
</evidence>
<evidence type="ECO:0000256" key="9">
    <source>
        <dbReference type="ARBA" id="ARBA00023180"/>
    </source>
</evidence>
<keyword evidence="4" id="KW-0732">Signal</keyword>
<sequence length="226" mass="24564">MGLGLKGHLPQNLNKLSKLTNLGLQKNQFSGKLPSFSGLSELKFAYLNFIQFDTIPSDFFGGLVSLQVLALDENPLNATSGWLLPDRLQDSAQLINCNLVGPLPEFLGTMSSLEVLLLSTNRLSGPIPGKTKSPPSQQVATEWRTVFFGKQSTKASKKEKTSTSGMTQLDKSNVKTKSFDYKSGKFLDKSHRNSHPPTGANTPSASGKENNTSNLDHLNLDRPNSA</sequence>
<evidence type="ECO:0000256" key="2">
    <source>
        <dbReference type="ARBA" id="ARBA00022614"/>
    </source>
</evidence>
<proteinExistence type="predicted"/>
<keyword evidence="7" id="KW-0472">Membrane</keyword>
<dbReference type="EMBL" id="AYRZ02000009">
    <property type="protein sequence ID" value="PHT72086.1"/>
    <property type="molecule type" value="Genomic_DNA"/>
</dbReference>
<accession>A0A2G2YQR0</accession>
<comment type="subcellular location">
    <subcellularLocation>
        <location evidence="1">Membrane</location>
        <topology evidence="1">Single-pass membrane protein</topology>
    </subcellularLocation>
</comment>
<dbReference type="Proteomes" id="UP000222542">
    <property type="component" value="Unassembled WGS sequence"/>
</dbReference>
<name>A0A2G2YQR0_CAPAN</name>
<feature type="region of interest" description="Disordered" evidence="10">
    <location>
        <begin position="151"/>
        <end position="226"/>
    </location>
</feature>
<feature type="compositionally biased region" description="Basic and acidic residues" evidence="10">
    <location>
        <begin position="177"/>
        <end position="191"/>
    </location>
</feature>
<dbReference type="PANTHER" id="PTHR47986:SF13">
    <property type="entry name" value="RECEPTOR PROTEIN KINASE TMK1-LIKE"/>
    <property type="match status" value="1"/>
</dbReference>
<organism evidence="11 12">
    <name type="scientific">Capsicum annuum</name>
    <name type="common">Capsicum pepper</name>
    <dbReference type="NCBI Taxonomy" id="4072"/>
    <lineage>
        <taxon>Eukaryota</taxon>
        <taxon>Viridiplantae</taxon>
        <taxon>Streptophyta</taxon>
        <taxon>Embryophyta</taxon>
        <taxon>Tracheophyta</taxon>
        <taxon>Spermatophyta</taxon>
        <taxon>Magnoliopsida</taxon>
        <taxon>eudicotyledons</taxon>
        <taxon>Gunneridae</taxon>
        <taxon>Pentapetalae</taxon>
        <taxon>asterids</taxon>
        <taxon>lamiids</taxon>
        <taxon>Solanales</taxon>
        <taxon>Solanaceae</taxon>
        <taxon>Solanoideae</taxon>
        <taxon>Capsiceae</taxon>
        <taxon>Capsicum</taxon>
    </lineage>
</organism>
<keyword evidence="8" id="KW-0675">Receptor</keyword>
<dbReference type="Gramene" id="PHT72086">
    <property type="protein sequence ID" value="PHT72086"/>
    <property type="gene ID" value="T459_22871"/>
</dbReference>
<gene>
    <name evidence="11" type="ORF">T459_22871</name>
</gene>
<evidence type="ECO:0000256" key="3">
    <source>
        <dbReference type="ARBA" id="ARBA00022692"/>
    </source>
</evidence>
<dbReference type="InterPro" id="IPR032675">
    <property type="entry name" value="LRR_dom_sf"/>
</dbReference>
<keyword evidence="12" id="KW-1185">Reference proteome</keyword>
<evidence type="ECO:0000313" key="11">
    <source>
        <dbReference type="EMBL" id="PHT72086.1"/>
    </source>
</evidence>
<keyword evidence="3" id="KW-0812">Transmembrane</keyword>
<comment type="caution">
    <text evidence="11">The sequence shown here is derived from an EMBL/GenBank/DDBJ whole genome shotgun (WGS) entry which is preliminary data.</text>
</comment>
<evidence type="ECO:0000256" key="1">
    <source>
        <dbReference type="ARBA" id="ARBA00004167"/>
    </source>
</evidence>
<keyword evidence="5" id="KW-0677">Repeat</keyword>
<evidence type="ECO:0000313" key="12">
    <source>
        <dbReference type="Proteomes" id="UP000222542"/>
    </source>
</evidence>
<keyword evidence="2" id="KW-0433">Leucine-rich repeat</keyword>
<keyword evidence="6" id="KW-1133">Transmembrane helix</keyword>
<dbReference type="Gene3D" id="3.80.10.10">
    <property type="entry name" value="Ribonuclease Inhibitor"/>
    <property type="match status" value="1"/>
</dbReference>
<evidence type="ECO:0000256" key="4">
    <source>
        <dbReference type="ARBA" id="ARBA00022729"/>
    </source>
</evidence>